<dbReference type="CDD" id="cd13648">
    <property type="entry name" value="PBP2_PBGD_1"/>
    <property type="match status" value="1"/>
</dbReference>
<evidence type="ECO:0000256" key="5">
    <source>
        <dbReference type="ARBA" id="ARBA00005173"/>
    </source>
</evidence>
<dbReference type="FunFam" id="3.40.190.10:FF:000004">
    <property type="entry name" value="Porphobilinogen deaminase"/>
    <property type="match status" value="1"/>
</dbReference>
<dbReference type="HAMAP" id="MF_00260">
    <property type="entry name" value="Porphobil_deam"/>
    <property type="match status" value="1"/>
</dbReference>
<accession>A0A2V3J1J2</accession>
<dbReference type="EMBL" id="NBIV01000016">
    <property type="protein sequence ID" value="PXF48195.1"/>
    <property type="molecule type" value="Genomic_DNA"/>
</dbReference>
<dbReference type="EC" id="2.5.1.61" evidence="7"/>
<dbReference type="Pfam" id="PF03900">
    <property type="entry name" value="Porphobil_deamC"/>
    <property type="match status" value="1"/>
</dbReference>
<dbReference type="PROSITE" id="PS00533">
    <property type="entry name" value="PORPHOBILINOGEN_DEAM"/>
    <property type="match status" value="1"/>
</dbReference>
<dbReference type="Gene3D" id="3.30.160.40">
    <property type="entry name" value="Porphobilinogen deaminase, C-terminal domain"/>
    <property type="match status" value="1"/>
</dbReference>
<dbReference type="NCBIfam" id="TIGR00212">
    <property type="entry name" value="hemC"/>
    <property type="match status" value="1"/>
</dbReference>
<comment type="pathway">
    <text evidence="5">Porphyrin-containing compound metabolism; chlorophyll biosynthesis.</text>
</comment>
<dbReference type="GO" id="GO:0009507">
    <property type="term" value="C:chloroplast"/>
    <property type="evidence" value="ECO:0007669"/>
    <property type="project" value="UniProtKB-SubCell"/>
</dbReference>
<evidence type="ECO:0000256" key="7">
    <source>
        <dbReference type="ARBA" id="ARBA00012655"/>
    </source>
</evidence>
<dbReference type="PANTHER" id="PTHR11557:SF0">
    <property type="entry name" value="PORPHOBILINOGEN DEAMINASE"/>
    <property type="match status" value="1"/>
</dbReference>
<evidence type="ECO:0000256" key="10">
    <source>
        <dbReference type="ARBA" id="ARBA00022679"/>
    </source>
</evidence>
<comment type="cofactor">
    <cofactor evidence="1">
        <name>dipyrromethane</name>
        <dbReference type="ChEBI" id="CHEBI:60342"/>
    </cofactor>
</comment>
<dbReference type="InterPro" id="IPR022419">
    <property type="entry name" value="Porphobilin_deaminase_cofac_BS"/>
</dbReference>
<dbReference type="GO" id="GO:0004418">
    <property type="term" value="F:hydroxymethylbilane synthase activity"/>
    <property type="evidence" value="ECO:0007669"/>
    <property type="project" value="UniProtKB-EC"/>
</dbReference>
<evidence type="ECO:0000256" key="9">
    <source>
        <dbReference type="ARBA" id="ARBA00022640"/>
    </source>
</evidence>
<dbReference type="InterPro" id="IPR022418">
    <property type="entry name" value="Porphobilinogen_deaminase_C"/>
</dbReference>
<dbReference type="PIRSF" id="PIRSF001438">
    <property type="entry name" value="4pyrrol_synth_OHMeBilane_synth"/>
    <property type="match status" value="1"/>
</dbReference>
<keyword evidence="11" id="KW-0627">Porphyrin biosynthesis</keyword>
<protein>
    <recommendedName>
        <fullName evidence="13">Porphobilinogen deaminase, chloroplastic</fullName>
        <ecNumber evidence="7">2.5.1.61</ecNumber>
    </recommendedName>
    <alternativeName>
        <fullName evidence="12">Hydroxymethylbilane synthase</fullName>
    </alternativeName>
</protein>
<feature type="domain" description="Porphobilinogen deaminase C-terminal" evidence="15">
    <location>
        <begin position="293"/>
        <end position="363"/>
    </location>
</feature>
<comment type="function">
    <text evidence="2">Tetrapolymerization of the monopyrrole PBG into the hydroxymethylbilane pre-uroporphyrinogen in several discrete steps.</text>
</comment>
<name>A0A2V3J1J2_9FLOR</name>
<evidence type="ECO:0000313" key="17">
    <source>
        <dbReference type="Proteomes" id="UP000247409"/>
    </source>
</evidence>
<evidence type="ECO:0000256" key="1">
    <source>
        <dbReference type="ARBA" id="ARBA00001916"/>
    </source>
</evidence>
<dbReference type="Gene3D" id="3.40.190.10">
    <property type="entry name" value="Periplasmic binding protein-like II"/>
    <property type="match status" value="2"/>
</dbReference>
<sequence length="373" mass="40043">MATPVTSPAFLSPITVQPSSKVTSRSLQCSNRSALHDGFARNSLSRAPRMSVSEVETPAKKTDAGRAVIVIGTRGSPLALAQANETKRRLIDAFPKLASDGAIEIKIIHTTGDMVLDKALADIGGKGLFTKEIDIAQLKGEIDIAVHSMKDVPTWLPDGIILPCMLPREDTRDVFISNKATCIEDLPDGSVIGSASLRRQSQILAKNPTLKVVNFRGNVQTRLRKLNEGKVDATLLALAGLSRMGMTEYATSIISHQEMLPAVAQGAIGITCREDDQTMLDFLAPLNHKETKTCVGCERSFLAKLDGSCRTPIAGQARIDEDGVLQFRGLVAKPDGSEMFETTRSGKPEDAIAIGTDAGIELKAKMGEDFFAV</sequence>
<evidence type="ECO:0000256" key="13">
    <source>
        <dbReference type="ARBA" id="ARBA00074324"/>
    </source>
</evidence>
<dbReference type="AlphaFoldDB" id="A0A2V3J1J2"/>
<keyword evidence="17" id="KW-1185">Reference proteome</keyword>
<evidence type="ECO:0000256" key="2">
    <source>
        <dbReference type="ARBA" id="ARBA00002869"/>
    </source>
</evidence>
<gene>
    <name evidence="16" type="ORF">BWQ96_02147</name>
</gene>
<dbReference type="SUPFAM" id="SSF53850">
    <property type="entry name" value="Periplasmic binding protein-like II"/>
    <property type="match status" value="1"/>
</dbReference>
<evidence type="ECO:0000256" key="4">
    <source>
        <dbReference type="ARBA" id="ARBA00004735"/>
    </source>
</evidence>
<dbReference type="InterPro" id="IPR036803">
    <property type="entry name" value="Porphobilinogen_deaminase_C_sf"/>
</dbReference>
<comment type="subcellular location">
    <subcellularLocation>
        <location evidence="3">Plastid</location>
        <location evidence="3">Chloroplast</location>
    </subcellularLocation>
</comment>
<dbReference type="GO" id="GO:0006782">
    <property type="term" value="P:protoporphyrinogen IX biosynthetic process"/>
    <property type="evidence" value="ECO:0007669"/>
    <property type="project" value="UniProtKB-UniPathway"/>
</dbReference>
<evidence type="ECO:0000313" key="16">
    <source>
        <dbReference type="EMBL" id="PXF48195.1"/>
    </source>
</evidence>
<dbReference type="Pfam" id="PF01379">
    <property type="entry name" value="Porphobil_deam"/>
    <property type="match status" value="1"/>
</dbReference>
<proteinExistence type="inferred from homology"/>
<evidence type="ECO:0000259" key="14">
    <source>
        <dbReference type="Pfam" id="PF01379"/>
    </source>
</evidence>
<dbReference type="OrthoDB" id="564646at2759"/>
<dbReference type="FunFam" id="3.30.160.40:FF:000001">
    <property type="entry name" value="Porphobilinogen deaminase"/>
    <property type="match status" value="1"/>
</dbReference>
<keyword evidence="10" id="KW-0808">Transferase</keyword>
<comment type="pathway">
    <text evidence="4">Porphyrin-containing compound metabolism; protoporphyrin-IX biosynthesis; coproporphyrinogen-III from 5-aminolevulinate: step 2/4.</text>
</comment>
<comment type="caution">
    <text evidence="16">The sequence shown here is derived from an EMBL/GenBank/DDBJ whole genome shotgun (WGS) entry which is preliminary data.</text>
</comment>
<dbReference type="Proteomes" id="UP000247409">
    <property type="component" value="Unassembled WGS sequence"/>
</dbReference>
<dbReference type="UniPathway" id="UPA00251">
    <property type="reaction ID" value="UER00319"/>
</dbReference>
<dbReference type="InterPro" id="IPR000860">
    <property type="entry name" value="HemC"/>
</dbReference>
<evidence type="ECO:0000256" key="6">
    <source>
        <dbReference type="ARBA" id="ARBA00005638"/>
    </source>
</evidence>
<dbReference type="STRING" id="448386.A0A2V3J1J2"/>
<evidence type="ECO:0000256" key="8">
    <source>
        <dbReference type="ARBA" id="ARBA00022528"/>
    </source>
</evidence>
<dbReference type="SUPFAM" id="SSF54782">
    <property type="entry name" value="Porphobilinogen deaminase (hydroxymethylbilane synthase), C-terminal domain"/>
    <property type="match status" value="1"/>
</dbReference>
<comment type="similarity">
    <text evidence="6">Belongs to the HMBS family.</text>
</comment>
<evidence type="ECO:0000256" key="11">
    <source>
        <dbReference type="ARBA" id="ARBA00023244"/>
    </source>
</evidence>
<evidence type="ECO:0000259" key="15">
    <source>
        <dbReference type="Pfam" id="PF03900"/>
    </source>
</evidence>
<evidence type="ECO:0000256" key="12">
    <source>
        <dbReference type="ARBA" id="ARBA00033064"/>
    </source>
</evidence>
<evidence type="ECO:0000256" key="3">
    <source>
        <dbReference type="ARBA" id="ARBA00004229"/>
    </source>
</evidence>
<feature type="domain" description="Porphobilinogen deaminase N-terminal" evidence="14">
    <location>
        <begin position="69"/>
        <end position="280"/>
    </location>
</feature>
<organism evidence="16 17">
    <name type="scientific">Gracilariopsis chorda</name>
    <dbReference type="NCBI Taxonomy" id="448386"/>
    <lineage>
        <taxon>Eukaryota</taxon>
        <taxon>Rhodophyta</taxon>
        <taxon>Florideophyceae</taxon>
        <taxon>Rhodymeniophycidae</taxon>
        <taxon>Gracilariales</taxon>
        <taxon>Gracilariaceae</taxon>
        <taxon>Gracilariopsis</taxon>
    </lineage>
</organism>
<dbReference type="FunFam" id="3.40.190.10:FF:000101">
    <property type="entry name" value="Porphobilinogen deaminase, chloroplastic"/>
    <property type="match status" value="1"/>
</dbReference>
<keyword evidence="8" id="KW-0150">Chloroplast</keyword>
<dbReference type="PRINTS" id="PR00151">
    <property type="entry name" value="PORPHBDMNASE"/>
</dbReference>
<keyword evidence="9" id="KW-0934">Plastid</keyword>
<dbReference type="PANTHER" id="PTHR11557">
    <property type="entry name" value="PORPHOBILINOGEN DEAMINASE"/>
    <property type="match status" value="1"/>
</dbReference>
<dbReference type="InterPro" id="IPR022417">
    <property type="entry name" value="Porphobilin_deaminase_N"/>
</dbReference>
<reference evidence="16 17" key="1">
    <citation type="journal article" date="2018" name="Mol. Biol. Evol.">
        <title>Analysis of the draft genome of the red seaweed Gracilariopsis chorda provides insights into genome size evolution in Rhodophyta.</title>
        <authorList>
            <person name="Lee J."/>
            <person name="Yang E.C."/>
            <person name="Graf L."/>
            <person name="Yang J.H."/>
            <person name="Qiu H."/>
            <person name="Zel Zion U."/>
            <person name="Chan C.X."/>
            <person name="Stephens T.G."/>
            <person name="Weber A.P.M."/>
            <person name="Boo G.H."/>
            <person name="Boo S.M."/>
            <person name="Kim K.M."/>
            <person name="Shin Y."/>
            <person name="Jung M."/>
            <person name="Lee S.J."/>
            <person name="Yim H.S."/>
            <person name="Lee J.H."/>
            <person name="Bhattacharya D."/>
            <person name="Yoon H.S."/>
        </authorList>
    </citation>
    <scope>NUCLEOTIDE SEQUENCE [LARGE SCALE GENOMIC DNA]</scope>
    <source>
        <strain evidence="16 17">SKKU-2015</strain>
        <tissue evidence="16">Whole body</tissue>
    </source>
</reference>